<evidence type="ECO:0000313" key="3">
    <source>
        <dbReference type="Proteomes" id="UP001590951"/>
    </source>
</evidence>
<evidence type="ECO:0000313" key="2">
    <source>
        <dbReference type="EMBL" id="KAL2053580.1"/>
    </source>
</evidence>
<feature type="region of interest" description="Disordered" evidence="1">
    <location>
        <begin position="1"/>
        <end position="64"/>
    </location>
</feature>
<gene>
    <name evidence="2" type="ORF">ABVK25_006233</name>
</gene>
<reference evidence="2 3" key="1">
    <citation type="submission" date="2024-09" db="EMBL/GenBank/DDBJ databases">
        <title>Rethinking Asexuality: The Enigmatic Case of Functional Sexual Genes in Lepraria (Stereocaulaceae).</title>
        <authorList>
            <person name="Doellman M."/>
            <person name="Sun Y."/>
            <person name="Barcenas-Pena A."/>
            <person name="Lumbsch H.T."/>
            <person name="Grewe F."/>
        </authorList>
    </citation>
    <scope>NUCLEOTIDE SEQUENCE [LARGE SCALE GENOMIC DNA]</scope>
    <source>
        <strain evidence="2 3">Grewe 0041</strain>
    </source>
</reference>
<protein>
    <submittedName>
        <fullName evidence="2">Uncharacterized protein</fullName>
    </submittedName>
</protein>
<proteinExistence type="predicted"/>
<organism evidence="2 3">
    <name type="scientific">Lepraria finkii</name>
    <dbReference type="NCBI Taxonomy" id="1340010"/>
    <lineage>
        <taxon>Eukaryota</taxon>
        <taxon>Fungi</taxon>
        <taxon>Dikarya</taxon>
        <taxon>Ascomycota</taxon>
        <taxon>Pezizomycotina</taxon>
        <taxon>Lecanoromycetes</taxon>
        <taxon>OSLEUM clade</taxon>
        <taxon>Lecanoromycetidae</taxon>
        <taxon>Lecanorales</taxon>
        <taxon>Lecanorineae</taxon>
        <taxon>Stereocaulaceae</taxon>
        <taxon>Lepraria</taxon>
    </lineage>
</organism>
<name>A0ABR4B7I6_9LECA</name>
<feature type="compositionally biased region" description="Low complexity" evidence="1">
    <location>
        <begin position="46"/>
        <end position="59"/>
    </location>
</feature>
<keyword evidence="3" id="KW-1185">Reference proteome</keyword>
<sequence>MLQGNADGSMLSSPGPGQRVPLLPPHANPRTGVTVPPRGGSTSPIRRPNAANLRRAPPRTIVPSILPPVDTRRLTHSRDNLALRLYSPTFMGGAIVEGEVHVASDGESETKRK</sequence>
<comment type="caution">
    <text evidence="2">The sequence shown here is derived from an EMBL/GenBank/DDBJ whole genome shotgun (WGS) entry which is preliminary data.</text>
</comment>
<accession>A0ABR4B7I6</accession>
<evidence type="ECO:0000256" key="1">
    <source>
        <dbReference type="SAM" id="MobiDB-lite"/>
    </source>
</evidence>
<dbReference type="Proteomes" id="UP001590951">
    <property type="component" value="Unassembled WGS sequence"/>
</dbReference>
<dbReference type="EMBL" id="JBHFEH010000020">
    <property type="protein sequence ID" value="KAL2053580.1"/>
    <property type="molecule type" value="Genomic_DNA"/>
</dbReference>